<evidence type="ECO:0000259" key="6">
    <source>
        <dbReference type="PROSITE" id="PS50072"/>
    </source>
</evidence>
<dbReference type="PANTHER" id="PTHR45625:SF4">
    <property type="entry name" value="PEPTIDYLPROLYL ISOMERASE DOMAIN AND WD REPEAT-CONTAINING PROTEIN 1"/>
    <property type="match status" value="1"/>
</dbReference>
<dbReference type="InterPro" id="IPR029000">
    <property type="entry name" value="Cyclophilin-like_dom_sf"/>
</dbReference>
<dbReference type="InterPro" id="IPR002130">
    <property type="entry name" value="Cyclophilin-type_PPIase_dom"/>
</dbReference>
<evidence type="ECO:0000313" key="8">
    <source>
        <dbReference type="Proteomes" id="UP001293791"/>
    </source>
</evidence>
<accession>A0ABU5L9C2</accession>
<dbReference type="GO" id="GO:0016853">
    <property type="term" value="F:isomerase activity"/>
    <property type="evidence" value="ECO:0007669"/>
    <property type="project" value="UniProtKB-KW"/>
</dbReference>
<comment type="function">
    <text evidence="1 5">PPIases accelerate the folding of proteins. It catalyzes the cis-trans isomerization of proline imidic peptide bonds in oligopeptides.</text>
</comment>
<protein>
    <recommendedName>
        <fullName evidence="5">Peptidyl-prolyl cis-trans isomerase</fullName>
        <shortName evidence="5">PPIase</shortName>
        <ecNumber evidence="5">5.2.1.8</ecNumber>
    </recommendedName>
</protein>
<dbReference type="PIRSF" id="PIRSF001467">
    <property type="entry name" value="Peptidylpro_ismrse"/>
    <property type="match status" value="1"/>
</dbReference>
<feature type="domain" description="PPIase cyclophilin-type" evidence="6">
    <location>
        <begin position="17"/>
        <end position="157"/>
    </location>
</feature>
<dbReference type="EC" id="5.2.1.8" evidence="5"/>
<evidence type="ECO:0000256" key="5">
    <source>
        <dbReference type="RuleBase" id="RU363019"/>
    </source>
</evidence>
<name>A0ABU5L9C2_9RICK</name>
<comment type="catalytic activity">
    <reaction evidence="5">
        <text>[protein]-peptidylproline (omega=180) = [protein]-peptidylproline (omega=0)</text>
        <dbReference type="Rhea" id="RHEA:16237"/>
        <dbReference type="Rhea" id="RHEA-COMP:10747"/>
        <dbReference type="Rhea" id="RHEA-COMP:10748"/>
        <dbReference type="ChEBI" id="CHEBI:83833"/>
        <dbReference type="ChEBI" id="CHEBI:83834"/>
        <dbReference type="EC" id="5.2.1.8"/>
    </reaction>
</comment>
<dbReference type="Proteomes" id="UP001293791">
    <property type="component" value="Unassembled WGS sequence"/>
</dbReference>
<dbReference type="InterPro" id="IPR024936">
    <property type="entry name" value="Cyclophilin-type_PPIase"/>
</dbReference>
<keyword evidence="3 5" id="KW-0697">Rotamase</keyword>
<dbReference type="PROSITE" id="PS00170">
    <property type="entry name" value="CSA_PPIASE_1"/>
    <property type="match status" value="1"/>
</dbReference>
<dbReference type="PROSITE" id="PS50072">
    <property type="entry name" value="CSA_PPIASE_2"/>
    <property type="match status" value="1"/>
</dbReference>
<dbReference type="Gene3D" id="2.40.100.10">
    <property type="entry name" value="Cyclophilin-like"/>
    <property type="match status" value="1"/>
</dbReference>
<organism evidence="7 8">
    <name type="scientific">Candidatus Cyrtobacter comes</name>
    <dbReference type="NCBI Taxonomy" id="675776"/>
    <lineage>
        <taxon>Bacteria</taxon>
        <taxon>Pseudomonadati</taxon>
        <taxon>Pseudomonadota</taxon>
        <taxon>Alphaproteobacteria</taxon>
        <taxon>Rickettsiales</taxon>
        <taxon>Candidatus Midichloriaceae</taxon>
        <taxon>Candidatus Cyrtobacter</taxon>
    </lineage>
</organism>
<dbReference type="PANTHER" id="PTHR45625">
    <property type="entry name" value="PEPTIDYL-PROLYL CIS-TRANS ISOMERASE-RELATED"/>
    <property type="match status" value="1"/>
</dbReference>
<keyword evidence="8" id="KW-1185">Reference proteome</keyword>
<dbReference type="EMBL" id="JARGYT010000094">
    <property type="protein sequence ID" value="MDZ5762713.1"/>
    <property type="molecule type" value="Genomic_DNA"/>
</dbReference>
<dbReference type="InterPro" id="IPR020892">
    <property type="entry name" value="Cyclophilin-type_PPIase_CS"/>
</dbReference>
<sequence>MPVFANQKMIRIDLKYGSVYIELYPSKAPMHVQRIIDLANDGFYDGLYFHRVIDGFIAQTGDPKGDGTGRSKFPNLEPEFNDIKHVKGIVSMARASDPASANSQFFIMLGDAPHLDENYTVFGKVIKGMEFVEMIKIGDKKENGKVKNPDRILSMKVVDDFEEN</sequence>
<reference evidence="7 8" key="1">
    <citation type="submission" date="2023-02" db="EMBL/GenBank/DDBJ databases">
        <title>Host association and intracellularity evolved multiple times independently in the Rickettsiales.</title>
        <authorList>
            <person name="Castelli M."/>
            <person name="Nardi T."/>
            <person name="Gammuto L."/>
            <person name="Bellinzona G."/>
            <person name="Sabaneyeva E."/>
            <person name="Potekhin A."/>
            <person name="Serra V."/>
            <person name="Petroni G."/>
            <person name="Sassera D."/>
        </authorList>
    </citation>
    <scope>NUCLEOTIDE SEQUENCE [LARGE SCALE GENOMIC DNA]</scope>
    <source>
        <strain evidence="7 8">BOD18</strain>
    </source>
</reference>
<evidence type="ECO:0000313" key="7">
    <source>
        <dbReference type="EMBL" id="MDZ5762713.1"/>
    </source>
</evidence>
<evidence type="ECO:0000256" key="4">
    <source>
        <dbReference type="ARBA" id="ARBA00023235"/>
    </source>
</evidence>
<keyword evidence="4 5" id="KW-0413">Isomerase</keyword>
<dbReference type="PRINTS" id="PR00153">
    <property type="entry name" value="CSAPPISMRASE"/>
</dbReference>
<comment type="caution">
    <text evidence="7">The sequence shown here is derived from an EMBL/GenBank/DDBJ whole genome shotgun (WGS) entry which is preliminary data.</text>
</comment>
<evidence type="ECO:0000256" key="3">
    <source>
        <dbReference type="ARBA" id="ARBA00023110"/>
    </source>
</evidence>
<gene>
    <name evidence="7" type="ORF">Cyrtocomes_01105</name>
</gene>
<evidence type="ECO:0000256" key="2">
    <source>
        <dbReference type="ARBA" id="ARBA00007365"/>
    </source>
</evidence>
<comment type="similarity">
    <text evidence="2 5">Belongs to the cyclophilin-type PPIase family.</text>
</comment>
<dbReference type="InterPro" id="IPR044666">
    <property type="entry name" value="Cyclophilin_A-like"/>
</dbReference>
<dbReference type="CDD" id="cd00317">
    <property type="entry name" value="cyclophilin"/>
    <property type="match status" value="1"/>
</dbReference>
<proteinExistence type="inferred from homology"/>
<dbReference type="Pfam" id="PF00160">
    <property type="entry name" value="Pro_isomerase"/>
    <property type="match status" value="1"/>
</dbReference>
<dbReference type="SUPFAM" id="SSF50891">
    <property type="entry name" value="Cyclophilin-like"/>
    <property type="match status" value="1"/>
</dbReference>
<evidence type="ECO:0000256" key="1">
    <source>
        <dbReference type="ARBA" id="ARBA00002388"/>
    </source>
</evidence>